<evidence type="ECO:0000256" key="1">
    <source>
        <dbReference type="SAM" id="Phobius"/>
    </source>
</evidence>
<accession>A0AB33IRR0</accession>
<evidence type="ECO:0008006" key="3">
    <source>
        <dbReference type="Google" id="ProtNLM"/>
    </source>
</evidence>
<feature type="transmembrane region" description="Helical" evidence="1">
    <location>
        <begin position="40"/>
        <end position="69"/>
    </location>
</feature>
<proteinExistence type="predicted"/>
<evidence type="ECO:0000313" key="2">
    <source>
        <dbReference type="EMBL" id="BFO71192.1"/>
    </source>
</evidence>
<reference evidence="2" key="1">
    <citation type="submission" date="2024-07" db="EMBL/GenBank/DDBJ databases">
        <title>Complete genome sequence of Prevotella sp. YM-2024 GTC17253.</title>
        <authorList>
            <person name="Hayashi M."/>
            <person name="Muto Y."/>
            <person name="Tanaka K."/>
            <person name="Niwa H."/>
        </authorList>
    </citation>
    <scope>NUCLEOTIDE SEQUENCE</scope>
    <source>
        <strain evidence="2">GTC17253</strain>
    </source>
</reference>
<dbReference type="EMBL" id="AP035785">
    <property type="protein sequence ID" value="BFO71192.1"/>
    <property type="molecule type" value="Genomic_DNA"/>
</dbReference>
<keyword evidence="1" id="KW-0472">Membrane</keyword>
<keyword evidence="1" id="KW-0812">Transmembrane</keyword>
<keyword evidence="1" id="KW-1133">Transmembrane helix</keyword>
<protein>
    <recommendedName>
        <fullName evidence="3">Phage holin family protein</fullName>
    </recommendedName>
</protein>
<sequence length="116" mass="12891">MFSNDRNIDNIGQLVEVVKHYIGLQSEYVKLDVIDKIVRLFTVIAIAAAFALLLLLALIYLSFALAYALQPALGSVGAFGLVAGVYIFILILFVAFRKAWIERPLVRFLASLLMSK</sequence>
<organism evidence="2">
    <name type="scientific">Prevotella sp. GTC17253</name>
    <dbReference type="NCBI Taxonomy" id="3236793"/>
    <lineage>
        <taxon>Bacteria</taxon>
        <taxon>Pseudomonadati</taxon>
        <taxon>Bacteroidota</taxon>
        <taxon>Bacteroidia</taxon>
        <taxon>Bacteroidales</taxon>
        <taxon>Prevotellaceae</taxon>
        <taxon>Prevotella</taxon>
    </lineage>
</organism>
<name>A0AB33IRR0_9BACT</name>
<feature type="transmembrane region" description="Helical" evidence="1">
    <location>
        <begin position="75"/>
        <end position="96"/>
    </location>
</feature>
<gene>
    <name evidence="2" type="ORF">GTC17253_11580</name>
</gene>
<dbReference type="AlphaFoldDB" id="A0AB33IRR0"/>